<name>A0A9P0HKH6_NEZVI</name>
<dbReference type="EMBL" id="OV725081">
    <property type="protein sequence ID" value="CAH1403402.1"/>
    <property type="molecule type" value="Genomic_DNA"/>
</dbReference>
<dbReference type="OrthoDB" id="8197689at2759"/>
<evidence type="ECO:0000313" key="2">
    <source>
        <dbReference type="Proteomes" id="UP001152798"/>
    </source>
</evidence>
<organism evidence="1 2">
    <name type="scientific">Nezara viridula</name>
    <name type="common">Southern green stink bug</name>
    <name type="synonym">Cimex viridulus</name>
    <dbReference type="NCBI Taxonomy" id="85310"/>
    <lineage>
        <taxon>Eukaryota</taxon>
        <taxon>Metazoa</taxon>
        <taxon>Ecdysozoa</taxon>
        <taxon>Arthropoda</taxon>
        <taxon>Hexapoda</taxon>
        <taxon>Insecta</taxon>
        <taxon>Pterygota</taxon>
        <taxon>Neoptera</taxon>
        <taxon>Paraneoptera</taxon>
        <taxon>Hemiptera</taxon>
        <taxon>Heteroptera</taxon>
        <taxon>Panheteroptera</taxon>
        <taxon>Pentatomomorpha</taxon>
        <taxon>Pentatomoidea</taxon>
        <taxon>Pentatomidae</taxon>
        <taxon>Pentatominae</taxon>
        <taxon>Nezara</taxon>
    </lineage>
</organism>
<proteinExistence type="predicted"/>
<sequence>MIDEVTVPLLGTLETDPDAIPRGFIHRDPDILNIHQQNTLTEMKVKMMDFNTEYLAKHPQVEALVRLLIKEIVIHKPYYVREFIKEILSRDDLETTVAKIVAAKGLNTNRRHTRHYFSHTKTWQDKAAGVDEPELEIEEPYWPEPRPFRVESRRDKREYCHPHYFKVPYVFFPAEYLKPKQPVFKSRKYPCFRSRSYARLLLQNYKDVWGDPITDIPPPLNDEELYDACLLLKKKPEKDMTNEELIKCCLRCRRTRMRNYLYAINKKQFNDPLKKYPSYTILQKSLQLRTANKFLEKTIEALKRKDIETVRCDWVPENQSDGPISDVDRELMKFESRFIPHRSMAHMNQFKSPVPGIRFKEEGDFNLLLPLGDLKRSVDGKSELNPRITILDHGKEPTNAKITVPTTDLQGNIIDQSVISVTVRSQGASDETDESCIRLGEHKIGKTPSKTAFDEKHLLLEQTRMTKSEISQEDVKSSLTFGIPTTSASIFQKKVIVKDLMYGNIEESFKSESLPNESLLSQVIREDASCLALSKTSFGERIENFGSVAPSQELPPLPPYMVNAYMQLLVDTRTLSKHYKQQNECKRKCRMKRELKMHNLQKYL</sequence>
<reference evidence="1" key="1">
    <citation type="submission" date="2022-01" db="EMBL/GenBank/DDBJ databases">
        <authorList>
            <person name="King R."/>
        </authorList>
    </citation>
    <scope>NUCLEOTIDE SEQUENCE</scope>
</reference>
<accession>A0A9P0HKH6</accession>
<protein>
    <submittedName>
        <fullName evidence="1">Uncharacterized protein</fullName>
    </submittedName>
</protein>
<gene>
    <name evidence="1" type="ORF">NEZAVI_LOCUS12014</name>
</gene>
<keyword evidence="2" id="KW-1185">Reference proteome</keyword>
<dbReference type="Proteomes" id="UP001152798">
    <property type="component" value="Chromosome 5"/>
</dbReference>
<evidence type="ECO:0000313" key="1">
    <source>
        <dbReference type="EMBL" id="CAH1403402.1"/>
    </source>
</evidence>
<dbReference type="AlphaFoldDB" id="A0A9P0HKH6"/>